<feature type="signal peptide" evidence="2">
    <location>
        <begin position="1"/>
        <end position="25"/>
    </location>
</feature>
<feature type="chain" id="PRO_5013385954" evidence="2">
    <location>
        <begin position="26"/>
        <end position="166"/>
    </location>
</feature>
<evidence type="ECO:0000256" key="2">
    <source>
        <dbReference type="SAM" id="SignalP"/>
    </source>
</evidence>
<keyword evidence="1 2" id="KW-0732">Signal</keyword>
<dbReference type="PANTHER" id="PTHR36504">
    <property type="entry name" value="LIPOPOLYSACCHARIDE EXPORT SYSTEM PROTEIN LPTA"/>
    <property type="match status" value="1"/>
</dbReference>
<dbReference type="GO" id="GO:0030288">
    <property type="term" value="C:outer membrane-bounded periplasmic space"/>
    <property type="evidence" value="ECO:0007669"/>
    <property type="project" value="TreeGrafter"/>
</dbReference>
<reference evidence="4 5" key="1">
    <citation type="submission" date="2017-01" db="EMBL/GenBank/DDBJ databases">
        <authorList>
            <person name="Mah S.A."/>
            <person name="Swanson W.J."/>
            <person name="Moy G.W."/>
            <person name="Vacquier V.D."/>
        </authorList>
    </citation>
    <scope>NUCLEOTIDE SEQUENCE [LARGE SCALE GENOMIC DNA]</scope>
    <source>
        <strain evidence="4 5">DSM 21219</strain>
    </source>
</reference>
<evidence type="ECO:0000313" key="4">
    <source>
        <dbReference type="EMBL" id="SIT85282.1"/>
    </source>
</evidence>
<accession>A0A1R3X3F1</accession>
<dbReference type="EMBL" id="FTPS01000001">
    <property type="protein sequence ID" value="SIT85282.1"/>
    <property type="molecule type" value="Genomic_DNA"/>
</dbReference>
<dbReference type="InterPro" id="IPR005653">
    <property type="entry name" value="OstA-like_N"/>
</dbReference>
<evidence type="ECO:0000259" key="3">
    <source>
        <dbReference type="Pfam" id="PF03968"/>
    </source>
</evidence>
<dbReference type="AlphaFoldDB" id="A0A1R3X3F1"/>
<gene>
    <name evidence="4" type="ORF">SAMN05421849_2290</name>
</gene>
<dbReference type="PANTHER" id="PTHR36504:SF1">
    <property type="entry name" value="LIPOPOLYSACCHARIDE EXPORT SYSTEM PROTEIN LPTA"/>
    <property type="match status" value="1"/>
</dbReference>
<name>A0A1R3X3F1_9RHOB</name>
<dbReference type="Gene3D" id="2.60.450.10">
    <property type="entry name" value="Lipopolysaccharide (LPS) transport protein A like domain"/>
    <property type="match status" value="1"/>
</dbReference>
<dbReference type="Pfam" id="PF03968">
    <property type="entry name" value="LptD_N"/>
    <property type="match status" value="1"/>
</dbReference>
<evidence type="ECO:0000313" key="5">
    <source>
        <dbReference type="Proteomes" id="UP000192455"/>
    </source>
</evidence>
<dbReference type="STRING" id="515897.SAMN05421849_2290"/>
<dbReference type="InterPro" id="IPR052037">
    <property type="entry name" value="LPS_export_LptA"/>
</dbReference>
<sequence>MSLSGLSMRGALAALLFMLSALATAAQEATVAFGGRGDPQALIEVTADTLDVSQQDGRAEYAGNVLVGQGEMRMAAERLLVIYDEEKRAIARLEARGGVTLVNGPDAAEAEAADYDVASGQVELTGDVLLTQGPNAISAERMSLDLEKGTARLTGRVRTILVPEER</sequence>
<dbReference type="GO" id="GO:0017089">
    <property type="term" value="F:glycolipid transfer activity"/>
    <property type="evidence" value="ECO:0007669"/>
    <property type="project" value="TreeGrafter"/>
</dbReference>
<feature type="domain" description="Organic solvent tolerance-like N-terminal" evidence="3">
    <location>
        <begin position="44"/>
        <end position="149"/>
    </location>
</feature>
<dbReference type="GO" id="GO:0015920">
    <property type="term" value="P:lipopolysaccharide transport"/>
    <property type="evidence" value="ECO:0007669"/>
    <property type="project" value="TreeGrafter"/>
</dbReference>
<keyword evidence="5" id="KW-1185">Reference proteome</keyword>
<proteinExistence type="predicted"/>
<protein>
    <submittedName>
        <fullName evidence="4">Lipopolysaccharide export system protein LptA</fullName>
    </submittedName>
</protein>
<dbReference type="RefSeq" id="WP_327082990.1">
    <property type="nucleotide sequence ID" value="NZ_FTPS01000001.1"/>
</dbReference>
<organism evidence="4 5">
    <name type="scientific">Pontibaca methylaminivorans</name>
    <dbReference type="NCBI Taxonomy" id="515897"/>
    <lineage>
        <taxon>Bacteria</taxon>
        <taxon>Pseudomonadati</taxon>
        <taxon>Pseudomonadota</taxon>
        <taxon>Alphaproteobacteria</taxon>
        <taxon>Rhodobacterales</taxon>
        <taxon>Roseobacteraceae</taxon>
        <taxon>Pontibaca</taxon>
    </lineage>
</organism>
<dbReference type="Proteomes" id="UP000192455">
    <property type="component" value="Unassembled WGS sequence"/>
</dbReference>
<dbReference type="GO" id="GO:0009279">
    <property type="term" value="C:cell outer membrane"/>
    <property type="evidence" value="ECO:0007669"/>
    <property type="project" value="TreeGrafter"/>
</dbReference>
<evidence type="ECO:0000256" key="1">
    <source>
        <dbReference type="ARBA" id="ARBA00022729"/>
    </source>
</evidence>